<keyword evidence="1" id="KW-0732">Signal</keyword>
<evidence type="ECO:0000313" key="3">
    <source>
        <dbReference type="EMBL" id="KFD69895.1"/>
    </source>
</evidence>
<keyword evidence="4" id="KW-1185">Reference proteome</keyword>
<sequence length="82" mass="9271">MDGAPARALVGKLLMFLLSRLGFPPAVLIIEPSCRQFHRSTIMQMRKVTNRLDSLARTFSADVSLRSWNAPRWREASSLNRG</sequence>
<evidence type="ECO:0000256" key="1">
    <source>
        <dbReference type="SAM" id="SignalP"/>
    </source>
</evidence>
<feature type="signal peptide" evidence="1">
    <location>
        <begin position="1"/>
        <end position="29"/>
    </location>
</feature>
<dbReference type="Proteomes" id="UP000030758">
    <property type="component" value="Unassembled WGS sequence"/>
</dbReference>
<dbReference type="EMBL" id="KL363221">
    <property type="protein sequence ID" value="KFD52975.1"/>
    <property type="molecule type" value="Genomic_DNA"/>
</dbReference>
<dbReference type="AlphaFoldDB" id="A0A085M6X9"/>
<dbReference type="Proteomes" id="UP000030764">
    <property type="component" value="Unassembled WGS sequence"/>
</dbReference>
<reference evidence="2 4" key="1">
    <citation type="journal article" date="2014" name="Nat. Genet.">
        <title>Genome and transcriptome of the porcine whipworm Trichuris suis.</title>
        <authorList>
            <person name="Jex A.R."/>
            <person name="Nejsum P."/>
            <person name="Schwarz E.M."/>
            <person name="Hu L."/>
            <person name="Young N.D."/>
            <person name="Hall R.S."/>
            <person name="Korhonen P.K."/>
            <person name="Liao S."/>
            <person name="Thamsborg S."/>
            <person name="Xia J."/>
            <person name="Xu P."/>
            <person name="Wang S."/>
            <person name="Scheerlinck J.P."/>
            <person name="Hofmann A."/>
            <person name="Sternberg P.W."/>
            <person name="Wang J."/>
            <person name="Gasser R.B."/>
        </authorList>
    </citation>
    <scope>NUCLEOTIDE SEQUENCE [LARGE SCALE GENOMIC DNA]</scope>
    <source>
        <strain evidence="3">DCEP-RM93F</strain>
        <strain evidence="2">DCEP-RM93M</strain>
    </source>
</reference>
<gene>
    <name evidence="2" type="ORF">M513_06091</name>
    <name evidence="3" type="ORF">M514_06091</name>
</gene>
<accession>A0A085M6X9</accession>
<evidence type="ECO:0000313" key="4">
    <source>
        <dbReference type="Proteomes" id="UP000030764"/>
    </source>
</evidence>
<organism evidence="2 4">
    <name type="scientific">Trichuris suis</name>
    <name type="common">pig whipworm</name>
    <dbReference type="NCBI Taxonomy" id="68888"/>
    <lineage>
        <taxon>Eukaryota</taxon>
        <taxon>Metazoa</taxon>
        <taxon>Ecdysozoa</taxon>
        <taxon>Nematoda</taxon>
        <taxon>Enoplea</taxon>
        <taxon>Dorylaimia</taxon>
        <taxon>Trichinellida</taxon>
        <taxon>Trichuridae</taxon>
        <taxon>Trichuris</taxon>
    </lineage>
</organism>
<protein>
    <submittedName>
        <fullName evidence="2">Uncharacterized protein</fullName>
    </submittedName>
</protein>
<name>A0A085M6X9_9BILA</name>
<proteinExistence type="predicted"/>
<evidence type="ECO:0000313" key="2">
    <source>
        <dbReference type="EMBL" id="KFD52975.1"/>
    </source>
</evidence>
<dbReference type="EMBL" id="KL367492">
    <property type="protein sequence ID" value="KFD69895.1"/>
    <property type="molecule type" value="Genomic_DNA"/>
</dbReference>
<feature type="chain" id="PRO_5007379319" evidence="1">
    <location>
        <begin position="30"/>
        <end position="82"/>
    </location>
</feature>